<comment type="function">
    <text evidence="10">In NER, TFIIH acts by opening DNA around the lesion to allow the excision of the damaged oligonucleotide and its replacement by a new DNA fragment. In transcription, TFIIH has an essential role in transcription initiation. When the pre-initiation complex (PIC) has been established, TFIIH is required for promoter opening and promoter escape.</text>
</comment>
<evidence type="ECO:0000256" key="4">
    <source>
        <dbReference type="ARBA" id="ARBA00021274"/>
    </source>
</evidence>
<dbReference type="RefSeq" id="XP_015466815.1">
    <property type="nucleotide sequence ID" value="XM_015612361.1"/>
</dbReference>
<keyword evidence="9 10" id="KW-0539">Nucleus</keyword>
<accession>A0A0V1PWP5</accession>
<dbReference type="InterPro" id="IPR009400">
    <property type="entry name" value="TFIIH_TTDA/Tfb5"/>
</dbReference>
<evidence type="ECO:0000256" key="1">
    <source>
        <dbReference type="ARBA" id="ARBA00004123"/>
    </source>
</evidence>
<dbReference type="PANTHER" id="PTHR28580">
    <property type="entry name" value="GENERAL TRANSCRIPTION FACTOR IIH SUBUNIT 5"/>
    <property type="match status" value="1"/>
</dbReference>
<evidence type="ECO:0000256" key="5">
    <source>
        <dbReference type="ARBA" id="ARBA00022763"/>
    </source>
</evidence>
<evidence type="ECO:0000256" key="8">
    <source>
        <dbReference type="ARBA" id="ARBA00023204"/>
    </source>
</evidence>
<dbReference type="FunFam" id="3.30.70.1220:FF:000002">
    <property type="entry name" value="RNA polymerase II transcription factor B subunit 5"/>
    <property type="match status" value="1"/>
</dbReference>
<reference evidence="11 12" key="1">
    <citation type="submission" date="2015-11" db="EMBL/GenBank/DDBJ databases">
        <title>The genome of Debaryomyces fabryi.</title>
        <authorList>
            <person name="Tafer H."/>
            <person name="Lopandic K."/>
        </authorList>
    </citation>
    <scope>NUCLEOTIDE SEQUENCE [LARGE SCALE GENOMIC DNA]</scope>
    <source>
        <strain evidence="11 12">CBS 789</strain>
    </source>
</reference>
<comment type="subunit">
    <text evidence="3">Component of the 7-subunit TFIIH core complex composed of XPB/SSL2, XPD/RAD3, SSL1, TFB1, TFB2, TFB4 and TFB5, which is active in NER. The core complex associates with the 3-subunit CTD-kinase module TFIIK composed of CCL1, KIN28 and TFB3 to form the 10-subunit holoenzyme (holo-TFIIH) active in transcription.</text>
</comment>
<comment type="caution">
    <text evidence="11">The sequence shown here is derived from an EMBL/GenBank/DDBJ whole genome shotgun (WGS) entry which is preliminary data.</text>
</comment>
<comment type="subcellular location">
    <subcellularLocation>
        <location evidence="1 10">Nucleus</location>
    </subcellularLocation>
</comment>
<protein>
    <recommendedName>
        <fullName evidence="4 10">General transcription and DNA repair factor IIH subunit TFB5</fullName>
    </recommendedName>
</protein>
<evidence type="ECO:0000313" key="12">
    <source>
        <dbReference type="Proteomes" id="UP000054251"/>
    </source>
</evidence>
<dbReference type="OrthoDB" id="354at2759"/>
<keyword evidence="7 10" id="KW-0804">Transcription</keyword>
<evidence type="ECO:0000256" key="9">
    <source>
        <dbReference type="ARBA" id="ARBA00023242"/>
    </source>
</evidence>
<keyword evidence="8 10" id="KW-0234">DNA repair</keyword>
<name>A0A0V1PWP5_9ASCO</name>
<dbReference type="GO" id="GO:0006294">
    <property type="term" value="P:nucleotide-excision repair, preincision complex assembly"/>
    <property type="evidence" value="ECO:0007669"/>
    <property type="project" value="TreeGrafter"/>
</dbReference>
<evidence type="ECO:0000256" key="2">
    <source>
        <dbReference type="ARBA" id="ARBA00007470"/>
    </source>
</evidence>
<organism evidence="11 12">
    <name type="scientific">Debaryomyces fabryi</name>
    <dbReference type="NCBI Taxonomy" id="58627"/>
    <lineage>
        <taxon>Eukaryota</taxon>
        <taxon>Fungi</taxon>
        <taxon>Dikarya</taxon>
        <taxon>Ascomycota</taxon>
        <taxon>Saccharomycotina</taxon>
        <taxon>Pichiomycetes</taxon>
        <taxon>Debaryomycetaceae</taxon>
        <taxon>Debaryomyces</taxon>
    </lineage>
</organism>
<dbReference type="GO" id="GO:0000439">
    <property type="term" value="C:transcription factor TFIIH core complex"/>
    <property type="evidence" value="ECO:0007669"/>
    <property type="project" value="UniProtKB-UniRule"/>
</dbReference>
<dbReference type="AlphaFoldDB" id="A0A0V1PWP5"/>
<dbReference type="GO" id="GO:0005675">
    <property type="term" value="C:transcription factor TFIIH holo complex"/>
    <property type="evidence" value="ECO:0007669"/>
    <property type="project" value="TreeGrafter"/>
</dbReference>
<evidence type="ECO:0000313" key="11">
    <source>
        <dbReference type="EMBL" id="KSA00713.1"/>
    </source>
</evidence>
<keyword evidence="5 10" id="KW-0227">DNA damage</keyword>
<dbReference type="PANTHER" id="PTHR28580:SF1">
    <property type="entry name" value="GENERAL TRANSCRIPTION FACTOR IIH SUBUNIT 5"/>
    <property type="match status" value="1"/>
</dbReference>
<dbReference type="EMBL" id="LMYN01000077">
    <property type="protein sequence ID" value="KSA00713.1"/>
    <property type="molecule type" value="Genomic_DNA"/>
</dbReference>
<dbReference type="GO" id="GO:0006367">
    <property type="term" value="P:transcription initiation at RNA polymerase II promoter"/>
    <property type="evidence" value="ECO:0007669"/>
    <property type="project" value="UniProtKB-UniRule"/>
</dbReference>
<evidence type="ECO:0000256" key="7">
    <source>
        <dbReference type="ARBA" id="ARBA00023163"/>
    </source>
</evidence>
<dbReference type="SMART" id="SM01395">
    <property type="entry name" value="Tbf5"/>
    <property type="match status" value="1"/>
</dbReference>
<comment type="similarity">
    <text evidence="2 10">Belongs to the TFB5 family.</text>
</comment>
<evidence type="ECO:0000256" key="10">
    <source>
        <dbReference type="RuleBase" id="RU368032"/>
    </source>
</evidence>
<dbReference type="InterPro" id="IPR035935">
    <property type="entry name" value="TFB5-like_sf"/>
</dbReference>
<evidence type="ECO:0000256" key="6">
    <source>
        <dbReference type="ARBA" id="ARBA00023015"/>
    </source>
</evidence>
<gene>
    <name evidence="11" type="ORF">AC631_03532</name>
</gene>
<dbReference type="SUPFAM" id="SSF142897">
    <property type="entry name" value="TFB5-like"/>
    <property type="match status" value="1"/>
</dbReference>
<sequence length="69" mass="7901">MPSAIKGVMVQCDPSIKALILKIDSERHDIVIEELDETHLVIDQNKVQAVKNELNRLLSKNIYNPFDEQ</sequence>
<dbReference type="Proteomes" id="UP000054251">
    <property type="component" value="Unassembled WGS sequence"/>
</dbReference>
<evidence type="ECO:0000256" key="3">
    <source>
        <dbReference type="ARBA" id="ARBA00011640"/>
    </source>
</evidence>
<dbReference type="GeneID" id="26840541"/>
<dbReference type="Gene3D" id="3.30.70.1220">
    <property type="entry name" value="TFB5-like"/>
    <property type="match status" value="1"/>
</dbReference>
<keyword evidence="12" id="KW-1185">Reference proteome</keyword>
<proteinExistence type="inferred from homology"/>
<dbReference type="Pfam" id="PF06331">
    <property type="entry name" value="Tfb5"/>
    <property type="match status" value="1"/>
</dbReference>
<keyword evidence="6 10" id="KW-0805">Transcription regulation</keyword>